<dbReference type="Proteomes" id="UP001178662">
    <property type="component" value="Chromosome"/>
</dbReference>
<sequence length="60" mass="7153">MRENMDVLTNNYLKFCYTCDEAHQCQNERDCIACWQEKGLLLQAEVEQETTEAFLREYAL</sequence>
<evidence type="ECO:0000313" key="1">
    <source>
        <dbReference type="EMBL" id="WEK53123.1"/>
    </source>
</evidence>
<dbReference type="AlphaFoldDB" id="A0AA95J9D3"/>
<protein>
    <submittedName>
        <fullName evidence="1">Uncharacterized protein</fullName>
    </submittedName>
</protein>
<name>A0AA95J9D3_9BACL</name>
<keyword evidence="2" id="KW-1185">Reference proteome</keyword>
<reference evidence="1" key="1">
    <citation type="submission" date="2023-03" db="EMBL/GenBank/DDBJ databases">
        <title>Andean soil-derived lignocellulolytic bacterial consortium as a source of novel taxa and putative plastic-active enzymes.</title>
        <authorList>
            <person name="Diaz-Garcia L."/>
            <person name="Chuvochina M."/>
            <person name="Feuerriegel G."/>
            <person name="Bunk B."/>
            <person name="Sproer C."/>
            <person name="Streit W.R."/>
            <person name="Rodriguez L.M."/>
            <person name="Overmann J."/>
            <person name="Jimenez D.J."/>
        </authorList>
    </citation>
    <scope>NUCLEOTIDE SEQUENCE</scope>
    <source>
        <strain evidence="1">MAG 2441</strain>
    </source>
</reference>
<evidence type="ECO:0000313" key="2">
    <source>
        <dbReference type="Proteomes" id="UP001178662"/>
    </source>
</evidence>
<accession>A0AA95J9D3</accession>
<dbReference type="EMBL" id="CP119317">
    <property type="protein sequence ID" value="WEK53123.1"/>
    <property type="molecule type" value="Genomic_DNA"/>
</dbReference>
<organism evidence="1 2">
    <name type="scientific">Candidatus Cohnella colombiensis</name>
    <dbReference type="NCBI Taxonomy" id="3121368"/>
    <lineage>
        <taxon>Bacteria</taxon>
        <taxon>Bacillati</taxon>
        <taxon>Bacillota</taxon>
        <taxon>Bacilli</taxon>
        <taxon>Bacillales</taxon>
        <taxon>Paenibacillaceae</taxon>
        <taxon>Cohnella</taxon>
    </lineage>
</organism>
<gene>
    <name evidence="1" type="ORF">P0Y55_11005</name>
</gene>
<proteinExistence type="predicted"/>